<keyword evidence="3" id="KW-1185">Reference proteome</keyword>
<proteinExistence type="predicted"/>
<accession>A0A0F4KN64</accession>
<name>A0A0F4KN64_9LACO</name>
<evidence type="ECO:0000313" key="3">
    <source>
        <dbReference type="Proteomes" id="UP000033695"/>
    </source>
</evidence>
<dbReference type="PATRIC" id="fig|1218508.4.peg.1666"/>
<reference evidence="2 3" key="1">
    <citation type="submission" date="2014-12" db="EMBL/GenBank/DDBJ databases">
        <title>Comparative genomics of the lactic acid bacteria isolated from the honey bee gut.</title>
        <authorList>
            <person name="Ellegaard K.M."/>
            <person name="Tamarit D."/>
            <person name="Javelind E."/>
            <person name="Olofsson T."/>
            <person name="Andersson S.G."/>
            <person name="Vasquez A."/>
        </authorList>
    </citation>
    <scope>NUCLEOTIDE SEQUENCE [LARGE SCALE GENOMIC DNA]</scope>
    <source>
        <strain evidence="2 3">Hon2</strain>
    </source>
</reference>
<dbReference type="STRING" id="1218508.JG29_16190"/>
<protein>
    <submittedName>
        <fullName evidence="2">Uncharacterized protein</fullName>
    </submittedName>
</protein>
<dbReference type="RefSeq" id="WP_156961666.1">
    <property type="nucleotide sequence ID" value="NZ_JBHTHW010000006.1"/>
</dbReference>
<feature type="transmembrane region" description="Helical" evidence="1">
    <location>
        <begin position="7"/>
        <end position="28"/>
    </location>
</feature>
<keyword evidence="1" id="KW-0472">Membrane</keyword>
<keyword evidence="1" id="KW-0812">Transmembrane</keyword>
<dbReference type="AlphaFoldDB" id="A0A0F4KN64"/>
<keyword evidence="1" id="KW-1133">Transmembrane helix</keyword>
<organism evidence="2 3">
    <name type="scientific">Bombilactobacillus mellis</name>
    <dbReference type="NCBI Taxonomy" id="1218508"/>
    <lineage>
        <taxon>Bacteria</taxon>
        <taxon>Bacillati</taxon>
        <taxon>Bacillota</taxon>
        <taxon>Bacilli</taxon>
        <taxon>Lactobacillales</taxon>
        <taxon>Lactobacillaceae</taxon>
        <taxon>Bombilactobacillus</taxon>
    </lineage>
</organism>
<sequence length="221" mass="25152">MKNIIKSYIPLIITTIIVFGLIVSVHVIKDSNLRSVQARAAQTEKFNKKQINYYRQKDQKLSKQYFYNQITKRDYDVVARKKSFNERISKAFTITFEQTKNKNDYNQLASKLTPLVGSKFSKELKSKVKPTMQPDGVERTPFAHLDNLKIAYGHLNESTQIIPVVIFASYSSPAIDGTSTGVITKGQDQIKKSSGIYKISYDLIADKIVNFSFKEGAIDHE</sequence>
<comment type="caution">
    <text evidence="2">The sequence shown here is derived from an EMBL/GenBank/DDBJ whole genome shotgun (WGS) entry which is preliminary data.</text>
</comment>
<dbReference type="EMBL" id="JXBZ01000015">
    <property type="protein sequence ID" value="KJY48102.1"/>
    <property type="molecule type" value="Genomic_DNA"/>
</dbReference>
<evidence type="ECO:0000313" key="2">
    <source>
        <dbReference type="EMBL" id="KJY48102.1"/>
    </source>
</evidence>
<gene>
    <name evidence="2" type="ORF">JG29_16190</name>
</gene>
<dbReference type="HOGENOM" id="CLU_1249321_0_0_9"/>
<dbReference type="Proteomes" id="UP000033695">
    <property type="component" value="Unassembled WGS sequence"/>
</dbReference>
<evidence type="ECO:0000256" key="1">
    <source>
        <dbReference type="SAM" id="Phobius"/>
    </source>
</evidence>